<dbReference type="EMBL" id="BOPO01000076">
    <property type="protein sequence ID" value="GIL28720.1"/>
    <property type="molecule type" value="Genomic_DNA"/>
</dbReference>
<organism evidence="1 2">
    <name type="scientific">Actinocatenispora comari</name>
    <dbReference type="NCBI Taxonomy" id="2807577"/>
    <lineage>
        <taxon>Bacteria</taxon>
        <taxon>Bacillati</taxon>
        <taxon>Actinomycetota</taxon>
        <taxon>Actinomycetes</taxon>
        <taxon>Micromonosporales</taxon>
        <taxon>Micromonosporaceae</taxon>
        <taxon>Actinocatenispora</taxon>
    </lineage>
</organism>
<reference evidence="2" key="1">
    <citation type="journal article" date="2021" name="Int. J. Syst. Evol. Microbiol.">
        <title>Actinocatenispora comari sp. nov., an endophytic actinomycete isolated from aerial parts of Comarum salesowianum.</title>
        <authorList>
            <person name="Oyunbileg N."/>
            <person name="Iizaka Y."/>
            <person name="Hamada M."/>
            <person name="Davaapurev B.O."/>
            <person name="Fukumoto A."/>
            <person name="Tsetseg B."/>
            <person name="Kato F."/>
            <person name="Tamura T."/>
            <person name="Batkhuu J."/>
            <person name="Anzai Y."/>
        </authorList>
    </citation>
    <scope>NUCLEOTIDE SEQUENCE [LARGE SCALE GENOMIC DNA]</scope>
    <source>
        <strain evidence="2">NUM-2625</strain>
    </source>
</reference>
<dbReference type="Gene3D" id="3.20.20.80">
    <property type="entry name" value="Glycosidases"/>
    <property type="match status" value="1"/>
</dbReference>
<dbReference type="PANTHER" id="PTHR12631:SF10">
    <property type="entry name" value="BETA-XYLOSIDASE-LIKE PROTEIN-RELATED"/>
    <property type="match status" value="1"/>
</dbReference>
<protein>
    <submittedName>
        <fullName evidence="1">Uncharacterized protein</fullName>
    </submittedName>
</protein>
<dbReference type="GO" id="GO:0004553">
    <property type="term" value="F:hydrolase activity, hydrolyzing O-glycosyl compounds"/>
    <property type="evidence" value="ECO:0007669"/>
    <property type="project" value="TreeGrafter"/>
</dbReference>
<dbReference type="Proteomes" id="UP000614996">
    <property type="component" value="Unassembled WGS sequence"/>
</dbReference>
<gene>
    <name evidence="1" type="ORF">NUM_39740</name>
</gene>
<name>A0A8J4EM07_9ACTN</name>
<proteinExistence type="predicted"/>
<sequence length="478" mass="52293">MAGMQNASDIRLGVTRGISYGLLTEPEPLVPAVRDLGGRLLRVFLYWQQLEPRPGEYRFDDVDTLLATQDADTELWLTVCASSLWGTRERTDLLPPSPPTDPAAYERMVGALVAHCAGRVRYWQPENEPCYPYFWAGSRDEYVEHLARFHRAVKAADPTATVVLGGAPPGALGADDDEEARWFAALLPAVGEHVDALDVHLYGDVYATGPMIERGHAMMRAGGYDRPVLVGEFNGPLPFEDPTVFGELGEVFAAGAMSTEAITGTVAQYRAHADTETPPRAALRRLYERADTLPDTLRMFLRDCPPELESRRHRIAARQLVQRTVLACAAGVHRASCWNLAPEEPERFGDRYELMDLLFGKFALLDRVAEPTRTPAAEAFALLAAHMSTVDGVVRLAIPEPDAYVHALTGPATPRLVGWARRDAFADPDDEESTAVSVPWGHPGATAVDVFGDPVTVTVDDGHLHLDLTGTPVLVTAR</sequence>
<dbReference type="InterPro" id="IPR051923">
    <property type="entry name" value="Glycosyl_Hydrolase_39"/>
</dbReference>
<comment type="caution">
    <text evidence="1">The sequence shown here is derived from an EMBL/GenBank/DDBJ whole genome shotgun (WGS) entry which is preliminary data.</text>
</comment>
<evidence type="ECO:0000313" key="1">
    <source>
        <dbReference type="EMBL" id="GIL28720.1"/>
    </source>
</evidence>
<dbReference type="PANTHER" id="PTHR12631">
    <property type="entry name" value="ALPHA-L-IDURONIDASE"/>
    <property type="match status" value="1"/>
</dbReference>
<dbReference type="InterPro" id="IPR017853">
    <property type="entry name" value="GH"/>
</dbReference>
<dbReference type="SUPFAM" id="SSF51445">
    <property type="entry name" value="(Trans)glycosidases"/>
    <property type="match status" value="1"/>
</dbReference>
<dbReference type="AlphaFoldDB" id="A0A8J4EM07"/>
<keyword evidence="2" id="KW-1185">Reference proteome</keyword>
<evidence type="ECO:0000313" key="2">
    <source>
        <dbReference type="Proteomes" id="UP000614996"/>
    </source>
</evidence>
<accession>A0A8J4EM07</accession>